<dbReference type="Proteomes" id="UP000012249">
    <property type="component" value="Unassembled WGS sequence"/>
</dbReference>
<name>N1U9W0_9LEPT</name>
<gene>
    <name evidence="1" type="ORF">LEP1GSC043_4729</name>
</gene>
<evidence type="ECO:0000313" key="2">
    <source>
        <dbReference type="Proteomes" id="UP000012249"/>
    </source>
</evidence>
<proteinExistence type="predicted"/>
<dbReference type="EMBL" id="AHMI02000141">
    <property type="protein sequence ID" value="EMY14744.1"/>
    <property type="molecule type" value="Genomic_DNA"/>
</dbReference>
<sequence>MTGPQPIESFDFLSGLNQLEFFSLGFVRSLAKTPALEALHV</sequence>
<organism evidence="1 2">
    <name type="scientific">Leptospira weilii str. Ecochallenge</name>
    <dbReference type="NCBI Taxonomy" id="1049986"/>
    <lineage>
        <taxon>Bacteria</taxon>
        <taxon>Pseudomonadati</taxon>
        <taxon>Spirochaetota</taxon>
        <taxon>Spirochaetia</taxon>
        <taxon>Leptospirales</taxon>
        <taxon>Leptospiraceae</taxon>
        <taxon>Leptospira</taxon>
    </lineage>
</organism>
<comment type="caution">
    <text evidence="1">The sequence shown here is derived from an EMBL/GenBank/DDBJ whole genome shotgun (WGS) entry which is preliminary data.</text>
</comment>
<accession>N1U9W0</accession>
<protein>
    <submittedName>
        <fullName evidence="1">Uncharacterized protein</fullName>
    </submittedName>
</protein>
<reference evidence="1 2" key="1">
    <citation type="submission" date="2013-02" db="EMBL/GenBank/DDBJ databases">
        <authorList>
            <person name="Harkins D.M."/>
            <person name="Durkin A.S."/>
            <person name="Brinkac L.M."/>
            <person name="Haft D.H."/>
            <person name="Selengut J.D."/>
            <person name="Sanka R."/>
            <person name="DePew J."/>
            <person name="Purushe J."/>
            <person name="Haake D.A."/>
            <person name="Matsunaga J."/>
            <person name="Vinetz J.M."/>
            <person name="Sutton G.G."/>
            <person name="Nierman W.C."/>
            <person name="Fouts D.E."/>
        </authorList>
    </citation>
    <scope>NUCLEOTIDE SEQUENCE [LARGE SCALE GENOMIC DNA]</scope>
    <source>
        <strain evidence="1 2">Ecochallenge</strain>
    </source>
</reference>
<dbReference type="AlphaFoldDB" id="N1U9W0"/>
<evidence type="ECO:0000313" key="1">
    <source>
        <dbReference type="EMBL" id="EMY14744.1"/>
    </source>
</evidence>